<dbReference type="InterPro" id="IPR044837">
    <property type="entry name" value="REM16-like"/>
</dbReference>
<dbReference type="OrthoDB" id="1909330at2759"/>
<keyword evidence="4" id="KW-0804">Transcription</keyword>
<evidence type="ECO:0000313" key="9">
    <source>
        <dbReference type="Proteomes" id="UP000541444"/>
    </source>
</evidence>
<reference evidence="8 9" key="1">
    <citation type="journal article" date="2020" name="IScience">
        <title>Genome Sequencing of the Endangered Kingdonia uniflora (Circaeasteraceae, Ranunculales) Reveals Potential Mechanisms of Evolutionary Specialization.</title>
        <authorList>
            <person name="Sun Y."/>
            <person name="Deng T."/>
            <person name="Zhang A."/>
            <person name="Moore M.J."/>
            <person name="Landis J.B."/>
            <person name="Lin N."/>
            <person name="Zhang H."/>
            <person name="Zhang X."/>
            <person name="Huang J."/>
            <person name="Zhang X."/>
            <person name="Sun H."/>
            <person name="Wang H."/>
        </authorList>
    </citation>
    <scope>NUCLEOTIDE SEQUENCE [LARGE SCALE GENOMIC DNA]</scope>
    <source>
        <strain evidence="8">TB1705</strain>
        <tissue evidence="8">Leaf</tissue>
    </source>
</reference>
<dbReference type="Gene3D" id="2.40.330.10">
    <property type="entry name" value="DNA-binding pseudobarrel domain"/>
    <property type="match status" value="2"/>
</dbReference>
<name>A0A7J7P9N2_9MAGN</name>
<evidence type="ECO:0000256" key="6">
    <source>
        <dbReference type="SAM" id="Coils"/>
    </source>
</evidence>
<dbReference type="Pfam" id="PF02362">
    <property type="entry name" value="B3"/>
    <property type="match status" value="2"/>
</dbReference>
<dbReference type="CDD" id="cd10017">
    <property type="entry name" value="B3_DNA"/>
    <property type="match status" value="2"/>
</dbReference>
<dbReference type="SMART" id="SM01019">
    <property type="entry name" value="B3"/>
    <property type="match status" value="2"/>
</dbReference>
<keyword evidence="5" id="KW-0539">Nucleus</keyword>
<evidence type="ECO:0000256" key="3">
    <source>
        <dbReference type="ARBA" id="ARBA00023125"/>
    </source>
</evidence>
<evidence type="ECO:0000313" key="8">
    <source>
        <dbReference type="EMBL" id="KAF6176137.1"/>
    </source>
</evidence>
<evidence type="ECO:0000256" key="5">
    <source>
        <dbReference type="ARBA" id="ARBA00023242"/>
    </source>
</evidence>
<dbReference type="InterPro" id="IPR015300">
    <property type="entry name" value="DNA-bd_pseudobarrel_sf"/>
</dbReference>
<evidence type="ECO:0000256" key="4">
    <source>
        <dbReference type="ARBA" id="ARBA00023163"/>
    </source>
</evidence>
<evidence type="ECO:0000256" key="1">
    <source>
        <dbReference type="ARBA" id="ARBA00004123"/>
    </source>
</evidence>
<protein>
    <recommendedName>
        <fullName evidence="7">TF-B3 domain-containing protein</fullName>
    </recommendedName>
</protein>
<organism evidence="8 9">
    <name type="scientific">Kingdonia uniflora</name>
    <dbReference type="NCBI Taxonomy" id="39325"/>
    <lineage>
        <taxon>Eukaryota</taxon>
        <taxon>Viridiplantae</taxon>
        <taxon>Streptophyta</taxon>
        <taxon>Embryophyta</taxon>
        <taxon>Tracheophyta</taxon>
        <taxon>Spermatophyta</taxon>
        <taxon>Magnoliopsida</taxon>
        <taxon>Ranunculales</taxon>
        <taxon>Circaeasteraceae</taxon>
        <taxon>Kingdonia</taxon>
    </lineage>
</organism>
<keyword evidence="9" id="KW-1185">Reference proteome</keyword>
<keyword evidence="6" id="KW-0175">Coiled coil</keyword>
<feature type="domain" description="TF-B3" evidence="7">
    <location>
        <begin position="1"/>
        <end position="87"/>
    </location>
</feature>
<comment type="subcellular location">
    <subcellularLocation>
        <location evidence="1">Nucleus</location>
    </subcellularLocation>
</comment>
<evidence type="ECO:0000256" key="2">
    <source>
        <dbReference type="ARBA" id="ARBA00023015"/>
    </source>
</evidence>
<feature type="coiled-coil region" evidence="6">
    <location>
        <begin position="467"/>
        <end position="501"/>
    </location>
</feature>
<dbReference type="GO" id="GO:0003677">
    <property type="term" value="F:DNA binding"/>
    <property type="evidence" value="ECO:0007669"/>
    <property type="project" value="UniProtKB-KW"/>
</dbReference>
<dbReference type="GO" id="GO:0005634">
    <property type="term" value="C:nucleus"/>
    <property type="evidence" value="ECO:0007669"/>
    <property type="project" value="UniProtKB-SubCell"/>
</dbReference>
<dbReference type="SUPFAM" id="SSF101936">
    <property type="entry name" value="DNA-binding pseudobarrel domain"/>
    <property type="match status" value="2"/>
</dbReference>
<dbReference type="EMBL" id="JACGCM010000119">
    <property type="protein sequence ID" value="KAF6176137.1"/>
    <property type="molecule type" value="Genomic_DNA"/>
</dbReference>
<accession>A0A7J7P9N2</accession>
<keyword evidence="2" id="KW-0805">Transcription regulation</keyword>
<feature type="domain" description="TF-B3" evidence="7">
    <location>
        <begin position="191"/>
        <end position="265"/>
    </location>
</feature>
<dbReference type="PROSITE" id="PS50863">
    <property type="entry name" value="B3"/>
    <property type="match status" value="2"/>
</dbReference>
<dbReference type="Proteomes" id="UP000541444">
    <property type="component" value="Unassembled WGS sequence"/>
</dbReference>
<comment type="caution">
    <text evidence="8">The sequence shown here is derived from an EMBL/GenBank/DDBJ whole genome shotgun (WGS) entry which is preliminary data.</text>
</comment>
<dbReference type="AlphaFoldDB" id="A0A7J7P9N2"/>
<dbReference type="InterPro" id="IPR003340">
    <property type="entry name" value="B3_DNA-bd"/>
</dbReference>
<evidence type="ECO:0000259" key="7">
    <source>
        <dbReference type="PROSITE" id="PS50863"/>
    </source>
</evidence>
<keyword evidence="3" id="KW-0238">DNA-binding</keyword>
<proteinExistence type="predicted"/>
<sequence length="503" mass="56658">MQKSFVGNTLWMNLIPFCKSYLPKQDDTFTLIDEDKEESTVKFGSESMGFGYGWKYFSTSHQLVEGDALVFQLTKATEFQVFIIRAYSPPGVDKGFGLRVSEALTKQNVPYKPTGISEKVNHDKAKTCTKERAEEVQGNLDPKYPSFVNSMQPSFVDRGKSWMILIFGSLVTIIDPGGSRSFSIVLWIKNFPAQFCKSCLPKHDVTITLIDEDKVKSTVKFGSVSMAFGTGWKDFTTAHKLVEGDALVFQLIKATEFQVFIVRAYSLSGVDKGFGVQHSEAPAKQIATCKPIRNHEKTKLKCPSTLPLGTIPVIISDSEREESENNSRSSEVSGGVIFWGSLDREGFDVAVDALRKNSELSKDTWTKYYELCRSQNTFLHENLLKQNIKLVDGIISETVIIADGVKGSRLSTFMNDFASWDQSLEGFEHLGMNVGFLRTKLQRLVNLISELDPERYSKEHKEALAESVCMEENLKRLDAVLQSLEKRVKTDEQKFQEEVNAPW</sequence>
<gene>
    <name evidence="8" type="ORF">GIB67_023428</name>
</gene>
<dbReference type="PANTHER" id="PTHR31391">
    <property type="entry name" value="B3 DOMAIN-CONTAINING PROTEIN OS11G0197600-RELATED"/>
    <property type="match status" value="1"/>
</dbReference>
<dbReference type="PANTHER" id="PTHR31391:SF4">
    <property type="entry name" value="B3 DOMAIN-CONTAINING PROTEIN OS03G0184500"/>
    <property type="match status" value="1"/>
</dbReference>